<name>A0A917QAQ9_9HYPH</name>
<evidence type="ECO:0000259" key="11">
    <source>
        <dbReference type="PROSITE" id="PS51462"/>
    </source>
</evidence>
<dbReference type="SUPFAM" id="SSF55811">
    <property type="entry name" value="Nudix"/>
    <property type="match status" value="1"/>
</dbReference>
<evidence type="ECO:0000256" key="5">
    <source>
        <dbReference type="ARBA" id="ARBA00016377"/>
    </source>
</evidence>
<evidence type="ECO:0000313" key="13">
    <source>
        <dbReference type="Proteomes" id="UP000600449"/>
    </source>
</evidence>
<keyword evidence="9" id="KW-0479">Metal-binding</keyword>
<evidence type="ECO:0000256" key="7">
    <source>
        <dbReference type="ARBA" id="ARBA00032162"/>
    </source>
</evidence>
<keyword evidence="9" id="KW-0460">Magnesium</keyword>
<dbReference type="GO" id="GO:0016818">
    <property type="term" value="F:hydrolase activity, acting on acid anhydrides, in phosphorus-containing anhydrides"/>
    <property type="evidence" value="ECO:0007669"/>
    <property type="project" value="InterPro"/>
</dbReference>
<keyword evidence="13" id="KW-1185">Reference proteome</keyword>
<feature type="binding site" evidence="9">
    <location>
        <position position="107"/>
    </location>
    <ligand>
        <name>Mg(2+)</name>
        <dbReference type="ChEBI" id="CHEBI:18420"/>
        <label>1</label>
    </ligand>
</feature>
<dbReference type="InterPro" id="IPR004385">
    <property type="entry name" value="NDP_pyrophosphatase"/>
</dbReference>
<dbReference type="RefSeq" id="WP_188913901.1">
    <property type="nucleotide sequence ID" value="NZ_BMMF01000008.1"/>
</dbReference>
<dbReference type="InterPro" id="IPR000086">
    <property type="entry name" value="NUDIX_hydrolase_dom"/>
</dbReference>
<dbReference type="Proteomes" id="UP000600449">
    <property type="component" value="Unassembled WGS sequence"/>
</dbReference>
<dbReference type="PROSITE" id="PS51462">
    <property type="entry name" value="NUDIX"/>
    <property type="match status" value="1"/>
</dbReference>
<comment type="subunit">
    <text evidence="4">Homodimer.</text>
</comment>
<dbReference type="EMBL" id="BMMF01000008">
    <property type="protein sequence ID" value="GGK39695.1"/>
    <property type="molecule type" value="Genomic_DNA"/>
</dbReference>
<evidence type="ECO:0000256" key="3">
    <source>
        <dbReference type="ARBA" id="ARBA00007275"/>
    </source>
</evidence>
<sequence length="203" mass="22810">MSETHDERAGPRAVIRSREVLSDDWGVLTRYELSYRRYDGSWQDMTRETYDRGHGAVVLPYDPVRGTIVLTRQFRLPAFVTGHDEDLIEACAGLLDARDPETAIRKEAEEETGLTLGRIEKMGVFYMSPGSVTERLHFFLAPYESAVDTASVRGNAGEGEDIRVVEITLEEALAMIEDGRIVDAKTVMLVQHLALRALRADRP</sequence>
<dbReference type="Gene3D" id="3.90.79.10">
    <property type="entry name" value="Nucleoside Triphosphate Pyrophosphohydrolase"/>
    <property type="match status" value="1"/>
</dbReference>
<feature type="short sequence motif" description="Nudix box" evidence="10">
    <location>
        <begin position="93"/>
        <end position="114"/>
    </location>
</feature>
<evidence type="ECO:0000256" key="8">
    <source>
        <dbReference type="ARBA" id="ARBA00032272"/>
    </source>
</evidence>
<gene>
    <name evidence="12" type="ORF">GCM10011322_28550</name>
</gene>
<comment type="similarity">
    <text evidence="3">Belongs to the Nudix hydrolase family. NudK subfamily.</text>
</comment>
<evidence type="ECO:0000256" key="9">
    <source>
        <dbReference type="PIRSR" id="PIRSR604385-2"/>
    </source>
</evidence>
<dbReference type="PANTHER" id="PTHR11839">
    <property type="entry name" value="UDP/ADP-SUGAR PYROPHOSPHATASE"/>
    <property type="match status" value="1"/>
</dbReference>
<dbReference type="GO" id="GO:0006753">
    <property type="term" value="P:nucleoside phosphate metabolic process"/>
    <property type="evidence" value="ECO:0007669"/>
    <property type="project" value="TreeGrafter"/>
</dbReference>
<evidence type="ECO:0000256" key="6">
    <source>
        <dbReference type="ARBA" id="ARBA00022801"/>
    </source>
</evidence>
<comment type="cofactor">
    <cofactor evidence="2 9">
        <name>Mg(2+)</name>
        <dbReference type="ChEBI" id="CHEBI:18420"/>
    </cofactor>
</comment>
<feature type="binding site" evidence="9">
    <location>
        <position position="92"/>
    </location>
    <ligand>
        <name>Mg(2+)</name>
        <dbReference type="ChEBI" id="CHEBI:18420"/>
        <label>1</label>
    </ligand>
</feature>
<reference evidence="12 13" key="1">
    <citation type="journal article" date="2014" name="Int. J. Syst. Evol. Microbiol.">
        <title>Complete genome sequence of Corynebacterium casei LMG S-19264T (=DSM 44701T), isolated from a smear-ripened cheese.</title>
        <authorList>
            <consortium name="US DOE Joint Genome Institute (JGI-PGF)"/>
            <person name="Walter F."/>
            <person name="Albersmeier A."/>
            <person name="Kalinowski J."/>
            <person name="Ruckert C."/>
        </authorList>
    </citation>
    <scope>NUCLEOTIDE SEQUENCE [LARGE SCALE GENOMIC DNA]</scope>
    <source>
        <strain evidence="12 13">CGMCC 1.9161</strain>
    </source>
</reference>
<feature type="domain" description="Nudix hydrolase" evidence="11">
    <location>
        <begin position="51"/>
        <end position="189"/>
    </location>
</feature>
<evidence type="ECO:0000256" key="2">
    <source>
        <dbReference type="ARBA" id="ARBA00001946"/>
    </source>
</evidence>
<feature type="binding site" evidence="9">
    <location>
        <position position="111"/>
    </location>
    <ligand>
        <name>Mg(2+)</name>
        <dbReference type="ChEBI" id="CHEBI:18420"/>
        <label>1</label>
    </ligand>
</feature>
<evidence type="ECO:0000313" key="12">
    <source>
        <dbReference type="EMBL" id="GGK39695.1"/>
    </source>
</evidence>
<accession>A0A917QAQ9</accession>
<dbReference type="GO" id="GO:0046872">
    <property type="term" value="F:metal ion binding"/>
    <property type="evidence" value="ECO:0007669"/>
    <property type="project" value="UniProtKB-KW"/>
</dbReference>
<dbReference type="GO" id="GO:0019693">
    <property type="term" value="P:ribose phosphate metabolic process"/>
    <property type="evidence" value="ECO:0007669"/>
    <property type="project" value="TreeGrafter"/>
</dbReference>
<organism evidence="12 13">
    <name type="scientific">Salinarimonas ramus</name>
    <dbReference type="NCBI Taxonomy" id="690164"/>
    <lineage>
        <taxon>Bacteria</taxon>
        <taxon>Pseudomonadati</taxon>
        <taxon>Pseudomonadota</taxon>
        <taxon>Alphaproteobacteria</taxon>
        <taxon>Hyphomicrobiales</taxon>
        <taxon>Salinarimonadaceae</taxon>
        <taxon>Salinarimonas</taxon>
    </lineage>
</organism>
<evidence type="ECO:0000256" key="4">
    <source>
        <dbReference type="ARBA" id="ARBA00011738"/>
    </source>
</evidence>
<keyword evidence="6 12" id="KW-0378">Hydrolase</keyword>
<dbReference type="GO" id="GO:0005829">
    <property type="term" value="C:cytosol"/>
    <property type="evidence" value="ECO:0007669"/>
    <property type="project" value="TreeGrafter"/>
</dbReference>
<dbReference type="PANTHER" id="PTHR11839:SF18">
    <property type="entry name" value="NUDIX HYDROLASE DOMAIN-CONTAINING PROTEIN"/>
    <property type="match status" value="1"/>
</dbReference>
<comment type="catalytic activity">
    <reaction evidence="1">
        <text>GDP-alpha-D-mannose + H2O = alpha-D-mannose 1-phosphate + GMP + 2 H(+)</text>
        <dbReference type="Rhea" id="RHEA:27978"/>
        <dbReference type="ChEBI" id="CHEBI:15377"/>
        <dbReference type="ChEBI" id="CHEBI:15378"/>
        <dbReference type="ChEBI" id="CHEBI:57527"/>
        <dbReference type="ChEBI" id="CHEBI:58115"/>
        <dbReference type="ChEBI" id="CHEBI:58409"/>
    </reaction>
</comment>
<evidence type="ECO:0000256" key="10">
    <source>
        <dbReference type="PIRSR" id="PIRSR604385-3"/>
    </source>
</evidence>
<proteinExistence type="inferred from homology"/>
<comment type="caution">
    <text evidence="12">The sequence shown here is derived from an EMBL/GenBank/DDBJ whole genome shotgun (WGS) entry which is preliminary data.</text>
</comment>
<dbReference type="AlphaFoldDB" id="A0A917QAQ9"/>
<protein>
    <recommendedName>
        <fullName evidence="5">GDP-mannose pyrophosphatase</fullName>
    </recommendedName>
    <alternativeName>
        <fullName evidence="7">GDP-mannose hydrolase</fullName>
    </alternativeName>
    <alternativeName>
        <fullName evidence="8">GDPMK</fullName>
    </alternativeName>
</protein>
<dbReference type="Pfam" id="PF00293">
    <property type="entry name" value="NUDIX"/>
    <property type="match status" value="1"/>
</dbReference>
<feature type="binding site" evidence="9">
    <location>
        <position position="160"/>
    </location>
    <ligand>
        <name>Mg(2+)</name>
        <dbReference type="ChEBI" id="CHEBI:18420"/>
        <label>1</label>
    </ligand>
</feature>
<dbReference type="InterPro" id="IPR015797">
    <property type="entry name" value="NUDIX_hydrolase-like_dom_sf"/>
</dbReference>
<dbReference type="CDD" id="cd24157">
    <property type="entry name" value="NUDIX_GDPMK"/>
    <property type="match status" value="1"/>
</dbReference>
<evidence type="ECO:0000256" key="1">
    <source>
        <dbReference type="ARBA" id="ARBA00000847"/>
    </source>
</evidence>
<dbReference type="NCBIfam" id="TIGR00052">
    <property type="entry name" value="nudix-type nucleoside diphosphatase, YffH/AdpP family"/>
    <property type="match status" value="1"/>
</dbReference>